<dbReference type="Proteomes" id="UP000244248">
    <property type="component" value="Unassembled WGS sequence"/>
</dbReference>
<evidence type="ECO:0000313" key="3">
    <source>
        <dbReference type="EMBL" id="PTU30292.1"/>
    </source>
</evidence>
<comment type="caution">
    <text evidence="3">The sequence shown here is derived from an EMBL/GenBank/DDBJ whole genome shotgun (WGS) entry which is preliminary data.</text>
</comment>
<proteinExistence type="predicted"/>
<keyword evidence="1" id="KW-0732">Signal</keyword>
<gene>
    <name evidence="3" type="ORF">CJD38_15210</name>
</gene>
<protein>
    <submittedName>
        <fullName evidence="3">DUF3943 domain-containing protein</fullName>
    </submittedName>
</protein>
<feature type="signal peptide" evidence="1">
    <location>
        <begin position="1"/>
        <end position="28"/>
    </location>
</feature>
<name>A0A2T5MCI9_9GAMM</name>
<dbReference type="RefSeq" id="WP_107941235.1">
    <property type="nucleotide sequence ID" value="NZ_QANS01000006.1"/>
</dbReference>
<keyword evidence="4" id="KW-1185">Reference proteome</keyword>
<accession>A0A2T5MCI9</accession>
<feature type="chain" id="PRO_5015440034" evidence="1">
    <location>
        <begin position="29"/>
        <end position="507"/>
    </location>
</feature>
<dbReference type="InterPro" id="IPR025079">
    <property type="entry name" value="DUF3943"/>
</dbReference>
<evidence type="ECO:0000313" key="4">
    <source>
        <dbReference type="Proteomes" id="UP000244248"/>
    </source>
</evidence>
<organism evidence="3 4">
    <name type="scientific">Stenotrophobium rhamnosiphilum</name>
    <dbReference type="NCBI Taxonomy" id="2029166"/>
    <lineage>
        <taxon>Bacteria</taxon>
        <taxon>Pseudomonadati</taxon>
        <taxon>Pseudomonadota</taxon>
        <taxon>Gammaproteobacteria</taxon>
        <taxon>Nevskiales</taxon>
        <taxon>Nevskiaceae</taxon>
        <taxon>Stenotrophobium</taxon>
    </lineage>
</organism>
<sequence length="507" mass="55572">MRNIHANQRTVCGIFFTLAVLASTASFAEEDPKLDSPAQQKAPTAFAADKPKPVFGWGTGEGKSYLVPALNIVVEEFLLNQYDRHFLDSEVYGSNFSTAKHNLTHQWVVDSDKFKINQFLHPYQGAIYQNLARSAGLDFWPSMGYSFLGSALWEIAGETDPASINDQFTTGIGGAFLGEPLFRMSSLLLEAGKEPGFWREVGAAFISPGNGFTRYAYGDRFDGVFRSNNPAVYTRIQLGATLNQNVHSNVNLNTIPGGDAIAQTYDKNEASADFTMAYGLPGKPGYTYNRPFDYFHFQFTASNNNAFENIISRGLLYGAPYSVGDNYRGVWGLYGTYDYISPQLFRVSTTGAGVGTTGQWWISKVVAVQGTALASVGYGSSGVIRGTGDRDYHNGITPQGLVASRFIFSDRASLDLEFRDYYVSKLAAGSTGGSENIKRGDVALTVRVYNLHGITFKYAWTQRDAKFSELAPDTHQRVGAFSIAYSYLGQTRFGAVDWRPPSAGGPQ</sequence>
<evidence type="ECO:0000259" key="2">
    <source>
        <dbReference type="Pfam" id="PF13084"/>
    </source>
</evidence>
<evidence type="ECO:0000256" key="1">
    <source>
        <dbReference type="SAM" id="SignalP"/>
    </source>
</evidence>
<reference evidence="3 4" key="1">
    <citation type="submission" date="2018-04" db="EMBL/GenBank/DDBJ databases">
        <title>Novel species isolated from glacier.</title>
        <authorList>
            <person name="Liu Q."/>
            <person name="Xin Y.-H."/>
        </authorList>
    </citation>
    <scope>NUCLEOTIDE SEQUENCE [LARGE SCALE GENOMIC DNA]</scope>
    <source>
        <strain evidence="3 4">GT1R17</strain>
    </source>
</reference>
<dbReference type="AlphaFoldDB" id="A0A2T5MCI9"/>
<dbReference type="EMBL" id="QANS01000006">
    <property type="protein sequence ID" value="PTU30292.1"/>
    <property type="molecule type" value="Genomic_DNA"/>
</dbReference>
<dbReference type="OrthoDB" id="9152616at2"/>
<feature type="domain" description="DUF3943" evidence="2">
    <location>
        <begin position="106"/>
        <end position="208"/>
    </location>
</feature>
<dbReference type="Pfam" id="PF13084">
    <property type="entry name" value="DUF3943"/>
    <property type="match status" value="1"/>
</dbReference>